<feature type="transmembrane region" description="Helical" evidence="5">
    <location>
        <begin position="292"/>
        <end position="314"/>
    </location>
</feature>
<dbReference type="GO" id="GO:0048038">
    <property type="term" value="F:quinone binding"/>
    <property type="evidence" value="ECO:0007669"/>
    <property type="project" value="UniProtKB-KW"/>
</dbReference>
<comment type="subunit">
    <text evidence="5">NDH-1 is composed of 14 different subunits. Subunits NuoA, H, J, K, L, M, N constitute the membrane sector of the complex.</text>
</comment>
<keyword evidence="3 5" id="KW-1133">Transmembrane helix</keyword>
<feature type="transmembrane region" description="Helical" evidence="5">
    <location>
        <begin position="148"/>
        <end position="168"/>
    </location>
</feature>
<organism evidence="8 9">
    <name type="scientific">Streptomyces calidiresistens</name>
    <dbReference type="NCBI Taxonomy" id="1485586"/>
    <lineage>
        <taxon>Bacteria</taxon>
        <taxon>Bacillati</taxon>
        <taxon>Actinomycetota</taxon>
        <taxon>Actinomycetes</taxon>
        <taxon>Kitasatosporales</taxon>
        <taxon>Streptomycetaceae</taxon>
        <taxon>Streptomyces</taxon>
    </lineage>
</organism>
<dbReference type="InterPro" id="IPR001750">
    <property type="entry name" value="ND/Mrp_TM"/>
</dbReference>
<keyword evidence="5" id="KW-0874">Quinone</keyword>
<dbReference type="AlphaFoldDB" id="A0A7W3XX07"/>
<evidence type="ECO:0000259" key="7">
    <source>
        <dbReference type="Pfam" id="PF00361"/>
    </source>
</evidence>
<feature type="transmembrane region" description="Helical" evidence="5">
    <location>
        <begin position="90"/>
        <end position="113"/>
    </location>
</feature>
<feature type="transmembrane region" description="Helical" evidence="5">
    <location>
        <begin position="45"/>
        <end position="64"/>
    </location>
</feature>
<protein>
    <recommendedName>
        <fullName evidence="5">NADH-quinone oxidoreductase subunit N</fullName>
        <ecNumber evidence="5">7.1.1.-</ecNumber>
    </recommendedName>
    <alternativeName>
        <fullName evidence="5">NADH dehydrogenase I subunit N</fullName>
    </alternativeName>
    <alternativeName>
        <fullName evidence="5">NDH-1 subunit N</fullName>
    </alternativeName>
</protein>
<feature type="transmembrane region" description="Helical" evidence="5">
    <location>
        <begin position="407"/>
        <end position="428"/>
    </location>
</feature>
<name>A0A7W3XX07_9ACTN</name>
<keyword evidence="5" id="KW-0520">NAD</keyword>
<dbReference type="GO" id="GO:0012505">
    <property type="term" value="C:endomembrane system"/>
    <property type="evidence" value="ECO:0007669"/>
    <property type="project" value="UniProtKB-SubCell"/>
</dbReference>
<keyword evidence="5" id="KW-0813">Transport</keyword>
<feature type="domain" description="NADH:quinone oxidoreductase/Mrp antiporter transmembrane" evidence="7">
    <location>
        <begin position="145"/>
        <end position="455"/>
    </location>
</feature>
<comment type="function">
    <text evidence="5">NDH-1 shuttles electrons from NADH, via FMN and iron-sulfur (Fe-S) centers, to quinones in the respiratory chain. The immediate electron acceptor for the enzyme in this species is believed to be a menaquinone. Couples the redox reaction to proton translocation (for every two electrons transferred, four hydrogen ions are translocated across the cytoplasmic membrane), and thus conserves the redox energy in a proton gradient.</text>
</comment>
<dbReference type="InterPro" id="IPR010096">
    <property type="entry name" value="NADH-Q_OxRdtase_suN/2"/>
</dbReference>
<dbReference type="EMBL" id="VKHS01000257">
    <property type="protein sequence ID" value="MBB0230301.1"/>
    <property type="molecule type" value="Genomic_DNA"/>
</dbReference>
<dbReference type="EC" id="7.1.1.-" evidence="5"/>
<feature type="transmembrane region" description="Helical" evidence="5">
    <location>
        <begin position="223"/>
        <end position="250"/>
    </location>
</feature>
<dbReference type="GO" id="GO:0005886">
    <property type="term" value="C:plasma membrane"/>
    <property type="evidence" value="ECO:0007669"/>
    <property type="project" value="UniProtKB-SubCell"/>
</dbReference>
<dbReference type="GO" id="GO:0050136">
    <property type="term" value="F:NADH dehydrogenase (quinone) (non-electrogenic) activity"/>
    <property type="evidence" value="ECO:0007669"/>
    <property type="project" value="UniProtKB-UniRule"/>
</dbReference>
<keyword evidence="9" id="KW-1185">Reference proteome</keyword>
<evidence type="ECO:0000256" key="5">
    <source>
        <dbReference type="HAMAP-Rule" id="MF_00445"/>
    </source>
</evidence>
<feature type="transmembrane region" description="Helical" evidence="5">
    <location>
        <begin position="326"/>
        <end position="345"/>
    </location>
</feature>
<feature type="transmembrane region" description="Helical" evidence="5">
    <location>
        <begin position="262"/>
        <end position="286"/>
    </location>
</feature>
<dbReference type="RefSeq" id="WP_182663620.1">
    <property type="nucleotide sequence ID" value="NZ_VKHS01000257.1"/>
</dbReference>
<dbReference type="HAMAP" id="MF_00445">
    <property type="entry name" value="NDH1_NuoN_1"/>
    <property type="match status" value="1"/>
</dbReference>
<feature type="transmembrane region" description="Helical" evidence="5">
    <location>
        <begin position="125"/>
        <end position="142"/>
    </location>
</feature>
<comment type="similarity">
    <text evidence="5">Belongs to the complex I subunit 2 family.</text>
</comment>
<evidence type="ECO:0000256" key="3">
    <source>
        <dbReference type="ARBA" id="ARBA00022989"/>
    </source>
</evidence>
<dbReference type="GO" id="GO:0042773">
    <property type="term" value="P:ATP synthesis coupled electron transport"/>
    <property type="evidence" value="ECO:0007669"/>
    <property type="project" value="InterPro"/>
</dbReference>
<keyword evidence="4 5" id="KW-0472">Membrane</keyword>
<sequence>MNLIQSIEWAVIAPVVAVAAGCLLALLADLLLPPASPAFPAARRGALLGGLAVAAPAAGLALLLPLRDGDRATFCLTVDPAPCSYVADRFALTVQALVLLGALLAALISLPALVRPDDRPGAVPAGEYVFLLLASAAGAALLPAARDLATLILALEVATLPVYALVALRRADRLAPEAALKFLLSSVTATAVTLLGVGFLYAAAGGLHLTVLADALPDADPALSGLVTVGAVLALVGFALKVGAVPFHFWIPDTYGGAPPAIAGYLAVVGKTAGLAGLVLLTTVALPGEYAVWGPALALLAGLTMTVGNVAALRVDPAAPGSAVRLLAWSSVGQAGWLLVPLAAAGREIGTGGPGSAGAVSAAVGATLAYALMYAVVTLGAFAVVLSVRGGRIADHRGMALRRRPTALAMAFFLICLAGLPPGLIGLFTKVAVIRAAVDAELAVLAVVAALNVVIALVYYLRWIALLFRPVGDEPGAGVPAPIAEPVPAGALPAAGANPAAGTAAAARPSAAPPASAPAVPLPLSVAVGLAAGIALILSGWPQFLLRLASGTFL</sequence>
<comment type="subcellular location">
    <subcellularLocation>
        <location evidence="5">Cell membrane</location>
        <topology evidence="5">Multi-pass membrane protein</topology>
    </subcellularLocation>
    <subcellularLocation>
        <location evidence="1">Endomembrane system</location>
        <topology evidence="1">Multi-pass membrane protein</topology>
    </subcellularLocation>
    <subcellularLocation>
        <location evidence="6">Membrane</location>
        <topology evidence="6">Multi-pass membrane protein</topology>
    </subcellularLocation>
</comment>
<reference evidence="9" key="1">
    <citation type="submission" date="2019-10" db="EMBL/GenBank/DDBJ databases">
        <title>Streptomyces sp. nov., a novel actinobacterium isolated from alkaline environment.</title>
        <authorList>
            <person name="Golinska P."/>
        </authorList>
    </citation>
    <scope>NUCLEOTIDE SEQUENCE [LARGE SCALE GENOMIC DNA]</scope>
    <source>
        <strain evidence="9">DSM 42108</strain>
    </source>
</reference>
<feature type="transmembrane region" description="Helical" evidence="5">
    <location>
        <begin position="357"/>
        <end position="386"/>
    </location>
</feature>
<dbReference type="GO" id="GO:0008137">
    <property type="term" value="F:NADH dehydrogenase (ubiquinone) activity"/>
    <property type="evidence" value="ECO:0007669"/>
    <property type="project" value="InterPro"/>
</dbReference>
<evidence type="ECO:0000256" key="2">
    <source>
        <dbReference type="ARBA" id="ARBA00022692"/>
    </source>
</evidence>
<evidence type="ECO:0000256" key="6">
    <source>
        <dbReference type="RuleBase" id="RU000320"/>
    </source>
</evidence>
<feature type="transmembrane region" description="Helical" evidence="5">
    <location>
        <begin position="440"/>
        <end position="461"/>
    </location>
</feature>
<dbReference type="Pfam" id="PF00361">
    <property type="entry name" value="Proton_antipo_M"/>
    <property type="match status" value="1"/>
</dbReference>
<feature type="transmembrane region" description="Helical" evidence="5">
    <location>
        <begin position="12"/>
        <end position="33"/>
    </location>
</feature>
<feature type="transmembrane region" description="Helical" evidence="5">
    <location>
        <begin position="180"/>
        <end position="203"/>
    </location>
</feature>
<keyword evidence="5" id="KW-1003">Cell membrane</keyword>
<accession>A0A7W3XX07</accession>
<keyword evidence="2 5" id="KW-0812">Transmembrane</keyword>
<evidence type="ECO:0000313" key="9">
    <source>
        <dbReference type="Proteomes" id="UP000530234"/>
    </source>
</evidence>
<dbReference type="PANTHER" id="PTHR22773">
    <property type="entry name" value="NADH DEHYDROGENASE"/>
    <property type="match status" value="1"/>
</dbReference>
<evidence type="ECO:0000256" key="1">
    <source>
        <dbReference type="ARBA" id="ARBA00004127"/>
    </source>
</evidence>
<proteinExistence type="inferred from homology"/>
<feature type="transmembrane region" description="Helical" evidence="5">
    <location>
        <begin position="524"/>
        <end position="544"/>
    </location>
</feature>
<keyword evidence="5" id="KW-1278">Translocase</keyword>
<comment type="catalytic activity">
    <reaction evidence="5">
        <text>a quinone + NADH + 5 H(+)(in) = a quinol + NAD(+) + 4 H(+)(out)</text>
        <dbReference type="Rhea" id="RHEA:57888"/>
        <dbReference type="ChEBI" id="CHEBI:15378"/>
        <dbReference type="ChEBI" id="CHEBI:24646"/>
        <dbReference type="ChEBI" id="CHEBI:57540"/>
        <dbReference type="ChEBI" id="CHEBI:57945"/>
        <dbReference type="ChEBI" id="CHEBI:132124"/>
    </reaction>
</comment>
<comment type="caution">
    <text evidence="8">The sequence shown here is derived from an EMBL/GenBank/DDBJ whole genome shotgun (WGS) entry which is preliminary data.</text>
</comment>
<dbReference type="Proteomes" id="UP000530234">
    <property type="component" value="Unassembled WGS sequence"/>
</dbReference>
<gene>
    <name evidence="5" type="primary">nuoN</name>
    <name evidence="8" type="ORF">FOE67_12465</name>
</gene>
<evidence type="ECO:0000256" key="4">
    <source>
        <dbReference type="ARBA" id="ARBA00023136"/>
    </source>
</evidence>
<evidence type="ECO:0000313" key="8">
    <source>
        <dbReference type="EMBL" id="MBB0230301.1"/>
    </source>
</evidence>